<sequence length="144" mass="15128">MPHKGSSPRTLDLFEVTLTIPTPSSEPAPVAAKAPALASLSDAQLAQQLVQLVDEVQRRLEKGRGRQPELEAVATQARASLDRLAPRRTSQASPLRSAKGSSPLQEGQRKAVRAALVAGVAPTQVAKHFGLSLATVRKVLDGAG</sequence>
<evidence type="ECO:0000313" key="2">
    <source>
        <dbReference type="EMBL" id="MBL0407894.1"/>
    </source>
</evidence>
<comment type="caution">
    <text evidence="2">The sequence shown here is derived from an EMBL/GenBank/DDBJ whole genome shotgun (WGS) entry which is preliminary data.</text>
</comment>
<organism evidence="2 3">
    <name type="scientific">Microvirga aerilata</name>
    <dbReference type="NCBI Taxonomy" id="670292"/>
    <lineage>
        <taxon>Bacteria</taxon>
        <taxon>Pseudomonadati</taxon>
        <taxon>Pseudomonadota</taxon>
        <taxon>Alphaproteobacteria</taxon>
        <taxon>Hyphomicrobiales</taxon>
        <taxon>Methylobacteriaceae</taxon>
        <taxon>Microvirga</taxon>
    </lineage>
</organism>
<keyword evidence="3" id="KW-1185">Reference proteome</keyword>
<dbReference type="AlphaFoldDB" id="A0A937D0M6"/>
<accession>A0A937D0M6</accession>
<gene>
    <name evidence="2" type="ORF">JKG68_28750</name>
</gene>
<name>A0A937D0M6_9HYPH</name>
<dbReference type="EMBL" id="JAEQMY010000123">
    <property type="protein sequence ID" value="MBL0407894.1"/>
    <property type="molecule type" value="Genomic_DNA"/>
</dbReference>
<proteinExistence type="predicted"/>
<evidence type="ECO:0000313" key="3">
    <source>
        <dbReference type="Proteomes" id="UP000605848"/>
    </source>
</evidence>
<dbReference type="RefSeq" id="WP_202065455.1">
    <property type="nucleotide sequence ID" value="NZ_JAEQMY010000123.1"/>
</dbReference>
<protein>
    <submittedName>
        <fullName evidence="2">Uncharacterized protein</fullName>
    </submittedName>
</protein>
<feature type="region of interest" description="Disordered" evidence="1">
    <location>
        <begin position="62"/>
        <end position="108"/>
    </location>
</feature>
<feature type="compositionally biased region" description="Polar residues" evidence="1">
    <location>
        <begin position="88"/>
        <end position="105"/>
    </location>
</feature>
<evidence type="ECO:0000256" key="1">
    <source>
        <dbReference type="SAM" id="MobiDB-lite"/>
    </source>
</evidence>
<dbReference type="Proteomes" id="UP000605848">
    <property type="component" value="Unassembled WGS sequence"/>
</dbReference>
<reference evidence="2" key="1">
    <citation type="submission" date="2021-01" db="EMBL/GenBank/DDBJ databases">
        <title>Microvirga sp.</title>
        <authorList>
            <person name="Kim M.K."/>
        </authorList>
    </citation>
    <scope>NUCLEOTIDE SEQUENCE</scope>
    <source>
        <strain evidence="2">5420S-16</strain>
    </source>
</reference>